<evidence type="ECO:0000313" key="1">
    <source>
        <dbReference type="EMBL" id="EDM11433.1"/>
    </source>
</evidence>
<evidence type="ECO:0000313" key="2">
    <source>
        <dbReference type="Proteomes" id="UP000234681"/>
    </source>
</evidence>
<name>A6IRT0_RAT</name>
<protein>
    <submittedName>
        <fullName evidence="1">RCG52659</fullName>
    </submittedName>
</protein>
<proteinExistence type="predicted"/>
<accession>A6IRT0</accession>
<organism evidence="1 2">
    <name type="scientific">Rattus norvegicus</name>
    <name type="common">Rat</name>
    <dbReference type="NCBI Taxonomy" id="10116"/>
    <lineage>
        <taxon>Eukaryota</taxon>
        <taxon>Metazoa</taxon>
        <taxon>Chordata</taxon>
        <taxon>Craniata</taxon>
        <taxon>Vertebrata</taxon>
        <taxon>Euteleostomi</taxon>
        <taxon>Mammalia</taxon>
        <taxon>Eutheria</taxon>
        <taxon>Euarchontoglires</taxon>
        <taxon>Glires</taxon>
        <taxon>Rodentia</taxon>
        <taxon>Myomorpha</taxon>
        <taxon>Muroidea</taxon>
        <taxon>Muridae</taxon>
        <taxon>Murinae</taxon>
        <taxon>Rattus</taxon>
    </lineage>
</organism>
<dbReference type="AlphaFoldDB" id="A6IRT0"/>
<dbReference type="EMBL" id="CH473967">
    <property type="protein sequence ID" value="EDM11433.1"/>
    <property type="molecule type" value="Genomic_DNA"/>
</dbReference>
<gene>
    <name evidence="1" type="ORF">rCG_52659</name>
</gene>
<dbReference type="Proteomes" id="UP000234681">
    <property type="component" value="Chromosome 11"/>
</dbReference>
<sequence>MLTDVLLTIAKRCSTSVGTYFYR</sequence>
<reference evidence="2" key="1">
    <citation type="submission" date="2005-09" db="EMBL/GenBank/DDBJ databases">
        <authorList>
            <person name="Mural R.J."/>
            <person name="Li P.W."/>
            <person name="Adams M.D."/>
            <person name="Amanatides P.G."/>
            <person name="Baden-Tillson H."/>
            <person name="Barnstead M."/>
            <person name="Chin S.H."/>
            <person name="Dew I."/>
            <person name="Evans C.A."/>
            <person name="Ferriera S."/>
            <person name="Flanigan M."/>
            <person name="Fosler C."/>
            <person name="Glodek A."/>
            <person name="Gu Z."/>
            <person name="Holt R.A."/>
            <person name="Jennings D."/>
            <person name="Kraft C.L."/>
            <person name="Lu F."/>
            <person name="Nguyen T."/>
            <person name="Nusskern D.R."/>
            <person name="Pfannkoch C.M."/>
            <person name="Sitter C."/>
            <person name="Sutton G.G."/>
            <person name="Venter J.C."/>
            <person name="Wang Z."/>
            <person name="Woodage T."/>
            <person name="Zheng X.H."/>
            <person name="Zhong F."/>
        </authorList>
    </citation>
    <scope>NUCLEOTIDE SEQUENCE [LARGE SCALE GENOMIC DNA]</scope>
    <source>
        <strain>BN</strain>
        <strain evidence="2">Sprague-Dawley</strain>
    </source>
</reference>